<gene>
    <name evidence="1" type="ORF">KC19_3G176700</name>
</gene>
<evidence type="ECO:0000313" key="1">
    <source>
        <dbReference type="EMBL" id="KAG0583977.1"/>
    </source>
</evidence>
<evidence type="ECO:0000313" key="2">
    <source>
        <dbReference type="Proteomes" id="UP000822688"/>
    </source>
</evidence>
<sequence>MMLPKLKKRVSPSHHHSALESKFKLQFMLCAHSRLCALPCGGVTWWPAKQDPCSSLLLRKHMCLGFGVHISSDALFTPESTTQLHSNSGGNLSKLQNITDVVIMALTMSFLFLKHQDSAVAHQWISNNILHQNSNTGKLQGIC</sequence>
<reference evidence="1" key="1">
    <citation type="submission" date="2020-06" db="EMBL/GenBank/DDBJ databases">
        <title>WGS assembly of Ceratodon purpureus strain R40.</title>
        <authorList>
            <person name="Carey S.B."/>
            <person name="Jenkins J."/>
            <person name="Shu S."/>
            <person name="Lovell J.T."/>
            <person name="Sreedasyam A."/>
            <person name="Maumus F."/>
            <person name="Tiley G.P."/>
            <person name="Fernandez-Pozo N."/>
            <person name="Barry K."/>
            <person name="Chen C."/>
            <person name="Wang M."/>
            <person name="Lipzen A."/>
            <person name="Daum C."/>
            <person name="Saski C.A."/>
            <person name="Payton A.C."/>
            <person name="Mcbreen J.C."/>
            <person name="Conrad R.E."/>
            <person name="Kollar L.M."/>
            <person name="Olsson S."/>
            <person name="Huttunen S."/>
            <person name="Landis J.B."/>
            <person name="Wickett N.J."/>
            <person name="Johnson M.G."/>
            <person name="Rensing S.A."/>
            <person name="Grimwood J."/>
            <person name="Schmutz J."/>
            <person name="Mcdaniel S.F."/>
        </authorList>
    </citation>
    <scope>NUCLEOTIDE SEQUENCE</scope>
    <source>
        <strain evidence="1">R40</strain>
    </source>
</reference>
<dbReference type="AlphaFoldDB" id="A0A8T0IM00"/>
<dbReference type="Proteomes" id="UP000822688">
    <property type="component" value="Chromosome 3"/>
</dbReference>
<dbReference type="EMBL" id="CM026423">
    <property type="protein sequence ID" value="KAG0583977.1"/>
    <property type="molecule type" value="Genomic_DNA"/>
</dbReference>
<keyword evidence="2" id="KW-1185">Reference proteome</keyword>
<name>A0A8T0IM00_CERPU</name>
<protein>
    <submittedName>
        <fullName evidence="1">Uncharacterized protein</fullName>
    </submittedName>
</protein>
<proteinExistence type="predicted"/>
<organism evidence="1 2">
    <name type="scientific">Ceratodon purpureus</name>
    <name type="common">Fire moss</name>
    <name type="synonym">Dicranum purpureum</name>
    <dbReference type="NCBI Taxonomy" id="3225"/>
    <lineage>
        <taxon>Eukaryota</taxon>
        <taxon>Viridiplantae</taxon>
        <taxon>Streptophyta</taxon>
        <taxon>Embryophyta</taxon>
        <taxon>Bryophyta</taxon>
        <taxon>Bryophytina</taxon>
        <taxon>Bryopsida</taxon>
        <taxon>Dicranidae</taxon>
        <taxon>Pseudoditrichales</taxon>
        <taxon>Ditrichaceae</taxon>
        <taxon>Ceratodon</taxon>
    </lineage>
</organism>
<comment type="caution">
    <text evidence="1">The sequence shown here is derived from an EMBL/GenBank/DDBJ whole genome shotgun (WGS) entry which is preliminary data.</text>
</comment>
<accession>A0A8T0IM00</accession>